<dbReference type="SUPFAM" id="SSF51905">
    <property type="entry name" value="FAD/NAD(P)-binding domain"/>
    <property type="match status" value="2"/>
</dbReference>
<evidence type="ECO:0000256" key="1">
    <source>
        <dbReference type="SAM" id="MobiDB-lite"/>
    </source>
</evidence>
<dbReference type="Gene3D" id="3.90.660.10">
    <property type="match status" value="2"/>
</dbReference>
<name>A0A9X2GZL9_9MICO</name>
<dbReference type="PANTHER" id="PTHR10742">
    <property type="entry name" value="FLAVIN MONOAMINE OXIDASE"/>
    <property type="match status" value="1"/>
</dbReference>
<proteinExistence type="predicted"/>
<feature type="domain" description="Amine oxidase" evidence="2">
    <location>
        <begin position="56"/>
        <end position="130"/>
    </location>
</feature>
<feature type="domain" description="Amine oxidase" evidence="2">
    <location>
        <begin position="147"/>
        <end position="206"/>
    </location>
</feature>
<dbReference type="PROSITE" id="PS51318">
    <property type="entry name" value="TAT"/>
    <property type="match status" value="1"/>
</dbReference>
<dbReference type="InterPro" id="IPR050281">
    <property type="entry name" value="Flavin_monoamine_oxidase"/>
</dbReference>
<keyword evidence="4" id="KW-1185">Reference proteome</keyword>
<dbReference type="Gene3D" id="3.50.50.60">
    <property type="entry name" value="FAD/NAD(P)-binding domain"/>
    <property type="match status" value="3"/>
</dbReference>
<dbReference type="RefSeq" id="WP_197738255.1">
    <property type="nucleotide sequence ID" value="NZ_JAMZDY010000001.1"/>
</dbReference>
<dbReference type="PROSITE" id="PS51257">
    <property type="entry name" value="PROKAR_LIPOPROTEIN"/>
    <property type="match status" value="1"/>
</dbReference>
<organism evidence="3 4">
    <name type="scientific">Agromyces terreus</name>
    <dbReference type="NCBI Taxonomy" id="424795"/>
    <lineage>
        <taxon>Bacteria</taxon>
        <taxon>Bacillati</taxon>
        <taxon>Actinomycetota</taxon>
        <taxon>Actinomycetes</taxon>
        <taxon>Micrococcales</taxon>
        <taxon>Microbacteriaceae</taxon>
        <taxon>Agromyces</taxon>
    </lineage>
</organism>
<dbReference type="EMBL" id="JAMZDY010000001">
    <property type="protein sequence ID" value="MCP2369873.1"/>
    <property type="molecule type" value="Genomic_DNA"/>
</dbReference>
<feature type="region of interest" description="Disordered" evidence="1">
    <location>
        <begin position="423"/>
        <end position="452"/>
    </location>
</feature>
<dbReference type="GO" id="GO:0016491">
    <property type="term" value="F:oxidoreductase activity"/>
    <property type="evidence" value="ECO:0007669"/>
    <property type="project" value="InterPro"/>
</dbReference>
<feature type="domain" description="Amine oxidase" evidence="2">
    <location>
        <begin position="324"/>
        <end position="518"/>
    </location>
</feature>
<feature type="compositionally biased region" description="Low complexity" evidence="1">
    <location>
        <begin position="436"/>
        <end position="452"/>
    </location>
</feature>
<accession>A0A9X2GZL9</accession>
<evidence type="ECO:0000313" key="4">
    <source>
        <dbReference type="Proteomes" id="UP001139722"/>
    </source>
</evidence>
<reference evidence="3" key="1">
    <citation type="submission" date="2022-06" db="EMBL/GenBank/DDBJ databases">
        <title>Sequencing the genomes of 1000 actinobacteria strains.</title>
        <authorList>
            <person name="Klenk H.-P."/>
        </authorList>
    </citation>
    <scope>NUCLEOTIDE SEQUENCE</scope>
    <source>
        <strain evidence="3">DSM 22016</strain>
    </source>
</reference>
<dbReference type="Proteomes" id="UP001139722">
    <property type="component" value="Unassembled WGS sequence"/>
</dbReference>
<dbReference type="PANTHER" id="PTHR10742:SF410">
    <property type="entry name" value="LYSINE-SPECIFIC HISTONE DEMETHYLASE 2"/>
    <property type="match status" value="1"/>
</dbReference>
<dbReference type="Pfam" id="PF01593">
    <property type="entry name" value="Amino_oxidase"/>
    <property type="match status" value="3"/>
</dbReference>
<dbReference type="AlphaFoldDB" id="A0A9X2GZL9"/>
<gene>
    <name evidence="3" type="ORF">BJ978_000549</name>
</gene>
<comment type="caution">
    <text evidence="3">The sequence shown here is derived from an EMBL/GenBank/DDBJ whole genome shotgun (WGS) entry which is preliminary data.</text>
</comment>
<dbReference type="InterPro" id="IPR002937">
    <property type="entry name" value="Amino_oxidase"/>
</dbReference>
<evidence type="ECO:0000259" key="2">
    <source>
        <dbReference type="Pfam" id="PF01593"/>
    </source>
</evidence>
<evidence type="ECO:0000313" key="3">
    <source>
        <dbReference type="EMBL" id="MCP2369873.1"/>
    </source>
</evidence>
<dbReference type="InterPro" id="IPR036188">
    <property type="entry name" value="FAD/NAD-bd_sf"/>
</dbReference>
<dbReference type="SUPFAM" id="SSF54373">
    <property type="entry name" value="FAD-linked reductases, C-terminal domain"/>
    <property type="match status" value="1"/>
</dbReference>
<protein>
    <recommendedName>
        <fullName evidence="2">Amine oxidase domain-containing protein</fullName>
    </recommendedName>
</protein>
<feature type="region of interest" description="Disordered" evidence="1">
    <location>
        <begin position="39"/>
        <end position="70"/>
    </location>
</feature>
<feature type="compositionally biased region" description="Pro residues" evidence="1">
    <location>
        <begin position="39"/>
        <end position="49"/>
    </location>
</feature>
<sequence length="524" mass="53252">MDERGASGGMARRSFLAAGLAGVVAVGLSSCVWGDPAPTPTAVPTPDPTSAPDASGVPRPTNMRRSAWGSDPYARGSFSFPEFGSTDALRERLTTPVGDRLVFAGEATSTAAPGTLDGARRSGLRAATSIAALGGPGERIAVIGAGMAGLTAARRLADEGFEVLVIEARERIGGRVESVDDDAFGGTVELGTWFIQNDDDLLGALAGASVTTTAVGGVAAVRRPDGTPVEPSPVGIDALEQAHAWAEGRPHDVPVATALLGAGMIPMSETPGDDGVSPAAWLRHALTSGLQPLTGSTPTVVSAQQFDPARLVDPLAEVRVPAEPIADVFAPLAEGLDLVLSSAVSRIAYDDERVSLRLDTGESINVDRAVVTLPLGVLKTDQVRFEPALPRPQQHAIAQIGMGVVDVVWLAFDEPFWRSDAAAEADAAAEPDAAAEADAAAGAETPADADATADAGPAASVLTVVGAYPTVAAWIDAGVATGSGDAVLVGVIASTQATRLEQLSDQDFLTAVLADLEPFATAGG</sequence>
<dbReference type="InterPro" id="IPR006311">
    <property type="entry name" value="TAT_signal"/>
</dbReference>